<keyword evidence="5 11" id="KW-0863">Zinc-finger</keyword>
<evidence type="ECO:0000256" key="11">
    <source>
        <dbReference type="PROSITE-ProRule" id="PRU00175"/>
    </source>
</evidence>
<proteinExistence type="inferred from homology"/>
<dbReference type="GO" id="GO:0016592">
    <property type="term" value="C:mediator complex"/>
    <property type="evidence" value="ECO:0007669"/>
    <property type="project" value="InterPro"/>
</dbReference>
<protein>
    <recommendedName>
        <fullName evidence="3">Mediator of RNA polymerase II transcription subunit 6</fullName>
    </recommendedName>
    <alternativeName>
        <fullName evidence="10">Mediator complex subunit 6</fullName>
    </alternativeName>
</protein>
<feature type="compositionally biased region" description="Basic and acidic residues" evidence="12">
    <location>
        <begin position="551"/>
        <end position="564"/>
    </location>
</feature>
<dbReference type="InterPro" id="IPR001841">
    <property type="entry name" value="Znf_RING"/>
</dbReference>
<evidence type="ECO:0000256" key="10">
    <source>
        <dbReference type="ARBA" id="ARBA00031259"/>
    </source>
</evidence>
<evidence type="ECO:0000256" key="8">
    <source>
        <dbReference type="ARBA" id="ARBA00023163"/>
    </source>
</evidence>
<keyword evidence="4" id="KW-0479">Metal-binding</keyword>
<evidence type="ECO:0000256" key="6">
    <source>
        <dbReference type="ARBA" id="ARBA00022833"/>
    </source>
</evidence>
<evidence type="ECO:0000259" key="13">
    <source>
        <dbReference type="PROSITE" id="PS50089"/>
    </source>
</evidence>
<evidence type="ECO:0000313" key="15">
    <source>
        <dbReference type="Proteomes" id="UP000663843"/>
    </source>
</evidence>
<comment type="similarity">
    <text evidence="2">Belongs to the Mediator complex subunit 6 family.</text>
</comment>
<dbReference type="EMBL" id="CAJMWT010007526">
    <property type="protein sequence ID" value="CAE6526335.1"/>
    <property type="molecule type" value="Genomic_DNA"/>
</dbReference>
<dbReference type="Pfam" id="PF00097">
    <property type="entry name" value="zf-C3HC4"/>
    <property type="match status" value="1"/>
</dbReference>
<keyword evidence="6" id="KW-0862">Zinc</keyword>
<dbReference type="PANTHER" id="PTHR13104">
    <property type="entry name" value="MED-6-RELATED"/>
    <property type="match status" value="1"/>
</dbReference>
<dbReference type="InterPro" id="IPR018957">
    <property type="entry name" value="Znf_C3HC4_RING-type"/>
</dbReference>
<evidence type="ECO:0000256" key="1">
    <source>
        <dbReference type="ARBA" id="ARBA00004123"/>
    </source>
</evidence>
<feature type="region of interest" description="Disordered" evidence="12">
    <location>
        <begin position="1"/>
        <end position="161"/>
    </location>
</feature>
<feature type="domain" description="RING-type" evidence="13">
    <location>
        <begin position="188"/>
        <end position="231"/>
    </location>
</feature>
<feature type="region of interest" description="Disordered" evidence="12">
    <location>
        <begin position="551"/>
        <end position="635"/>
    </location>
</feature>
<evidence type="ECO:0000313" key="14">
    <source>
        <dbReference type="EMBL" id="CAE6526335.1"/>
    </source>
</evidence>
<feature type="compositionally biased region" description="Polar residues" evidence="12">
    <location>
        <begin position="49"/>
        <end position="70"/>
    </location>
</feature>
<dbReference type="InterPro" id="IPR038566">
    <property type="entry name" value="Mediator_Med6_sf"/>
</dbReference>
<evidence type="ECO:0000256" key="3">
    <source>
        <dbReference type="ARBA" id="ARBA00020634"/>
    </source>
</evidence>
<dbReference type="AlphaFoldDB" id="A0A8H3HMP5"/>
<dbReference type="GO" id="GO:0003712">
    <property type="term" value="F:transcription coregulator activity"/>
    <property type="evidence" value="ECO:0007669"/>
    <property type="project" value="InterPro"/>
</dbReference>
<evidence type="ECO:0000256" key="12">
    <source>
        <dbReference type="SAM" id="MobiDB-lite"/>
    </source>
</evidence>
<keyword evidence="7" id="KW-0805">Transcription regulation</keyword>
<evidence type="ECO:0000256" key="2">
    <source>
        <dbReference type="ARBA" id="ARBA00007526"/>
    </source>
</evidence>
<feature type="region of interest" description="Disordered" evidence="12">
    <location>
        <begin position="516"/>
        <end position="536"/>
    </location>
</feature>
<keyword evidence="8" id="KW-0804">Transcription</keyword>
<evidence type="ECO:0000256" key="7">
    <source>
        <dbReference type="ARBA" id="ARBA00023015"/>
    </source>
</evidence>
<dbReference type="Pfam" id="PF04934">
    <property type="entry name" value="Med6"/>
    <property type="match status" value="1"/>
</dbReference>
<dbReference type="Proteomes" id="UP000663843">
    <property type="component" value="Unassembled WGS sequence"/>
</dbReference>
<comment type="caution">
    <text evidence="14">The sequence shown here is derived from an EMBL/GenBank/DDBJ whole genome shotgun (WGS) entry which is preliminary data.</text>
</comment>
<comment type="subcellular location">
    <subcellularLocation>
        <location evidence="1">Nucleus</location>
    </subcellularLocation>
</comment>
<dbReference type="Gene3D" id="3.10.450.580">
    <property type="entry name" value="Mediator complex, subunit Med6"/>
    <property type="match status" value="1"/>
</dbReference>
<organism evidence="14 15">
    <name type="scientific">Rhizoctonia solani</name>
    <dbReference type="NCBI Taxonomy" id="456999"/>
    <lineage>
        <taxon>Eukaryota</taxon>
        <taxon>Fungi</taxon>
        <taxon>Dikarya</taxon>
        <taxon>Basidiomycota</taxon>
        <taxon>Agaricomycotina</taxon>
        <taxon>Agaricomycetes</taxon>
        <taxon>Cantharellales</taxon>
        <taxon>Ceratobasidiaceae</taxon>
        <taxon>Rhizoctonia</taxon>
    </lineage>
</organism>
<dbReference type="InterPro" id="IPR013083">
    <property type="entry name" value="Znf_RING/FYVE/PHD"/>
</dbReference>
<feature type="compositionally biased region" description="Low complexity" evidence="12">
    <location>
        <begin position="566"/>
        <end position="580"/>
    </location>
</feature>
<dbReference type="PROSITE" id="PS50089">
    <property type="entry name" value="ZF_RING_2"/>
    <property type="match status" value="1"/>
</dbReference>
<dbReference type="GO" id="GO:0006357">
    <property type="term" value="P:regulation of transcription by RNA polymerase II"/>
    <property type="evidence" value="ECO:0007669"/>
    <property type="project" value="InterPro"/>
</dbReference>
<dbReference type="SMART" id="SM00184">
    <property type="entry name" value="RING"/>
    <property type="match status" value="1"/>
</dbReference>
<feature type="compositionally biased region" description="Acidic residues" evidence="12">
    <location>
        <begin position="1"/>
        <end position="19"/>
    </location>
</feature>
<accession>A0A8H3HMP5</accession>
<gene>
    <name evidence="14" type="ORF">RDB_LOCUS172324</name>
</gene>
<keyword evidence="9" id="KW-0539">Nucleus</keyword>
<dbReference type="CDD" id="cd16449">
    <property type="entry name" value="RING-HC"/>
    <property type="match status" value="1"/>
</dbReference>
<evidence type="ECO:0000256" key="9">
    <source>
        <dbReference type="ARBA" id="ARBA00023242"/>
    </source>
</evidence>
<evidence type="ECO:0000256" key="5">
    <source>
        <dbReference type="ARBA" id="ARBA00022771"/>
    </source>
</evidence>
<feature type="compositionally biased region" description="Pro residues" evidence="12">
    <location>
        <begin position="38"/>
        <end position="47"/>
    </location>
</feature>
<feature type="compositionally biased region" description="Polar residues" evidence="12">
    <location>
        <begin position="128"/>
        <end position="153"/>
    </location>
</feature>
<evidence type="ECO:0000256" key="4">
    <source>
        <dbReference type="ARBA" id="ARBA00022723"/>
    </source>
</evidence>
<name>A0A8H3HMP5_9AGAM</name>
<dbReference type="SUPFAM" id="SSF57850">
    <property type="entry name" value="RING/U-box"/>
    <property type="match status" value="1"/>
</dbReference>
<dbReference type="InterPro" id="IPR007018">
    <property type="entry name" value="Mediator_Med6"/>
</dbReference>
<reference evidence="14" key="1">
    <citation type="submission" date="2021-01" db="EMBL/GenBank/DDBJ databases">
        <authorList>
            <person name="Kaushik A."/>
        </authorList>
    </citation>
    <scope>NUCLEOTIDE SEQUENCE</scope>
    <source>
        <strain evidence="14">AG2-2IIIB</strain>
    </source>
</reference>
<dbReference type="Gene3D" id="3.30.40.10">
    <property type="entry name" value="Zinc/RING finger domain, C3HC4 (zinc finger)"/>
    <property type="match status" value="1"/>
</dbReference>
<sequence>MSDDEYFGDDDLFTSEELDSIPALNQPPSPVVAASDLPNPPAQPPPQAVSTSAPESNAGNPIVVQSTNDAARTPGSERPSTERPRRTSSRFSTIMNALRTGPTQQPGSGSVFGPQTGLLLPSNRKNRTVSLQSGTSQSSIAGPSRLSSQSSPTAGLKRRRTLSPAREALAEAEVRTDTWSVVEQELTCAICCDVFISPQITHCGHSACAPCLRRFVQKLWLSKNNNCPICRAYINPNTVLSANRLASSMIDRMMTEATKHKLPDWCTGGKKEIDWKKRKRIWEGELARDAAAARSRANTRSTAAARHRIYVPPPLFLDDEDYDDYDYDDLEYDDDLNCVRLINRALDTLESITTMATPADDHSEKVLVYHEWLNVLGPLTTGNVLEYFAACQLFWDPQCNNNVLRMQSQHLGTSVNLDDLKNMKGIEYAVVHAEPPTLFIIHKRERFSPTETRPIEAYYVYKNTIHKAFDLYSLVANRLSTAVNCLSDSLGLIRPYKPEFSPRTGYQWNIIDDSVEEGEDSNSNRARNQPKRQVATVPGMMAALQTTKTHIEQQYQERRKRAEQEAAGTTMAGSGTAPGTRPTSVAPMTPAPDVAPRVLDTDASASVGTAKTPAPKGQGKKKQKRLSMVAEKGAQ</sequence>
<dbReference type="GO" id="GO:0008270">
    <property type="term" value="F:zinc ion binding"/>
    <property type="evidence" value="ECO:0007669"/>
    <property type="project" value="UniProtKB-KW"/>
</dbReference>